<dbReference type="PANTHER" id="PTHR30373:SF2">
    <property type="entry name" value="UPF0603 PROTEIN YGCG"/>
    <property type="match status" value="1"/>
</dbReference>
<feature type="signal peptide" evidence="2">
    <location>
        <begin position="1"/>
        <end position="25"/>
    </location>
</feature>
<dbReference type="InterPro" id="IPR007621">
    <property type="entry name" value="TPM_dom"/>
</dbReference>
<dbReference type="PANTHER" id="PTHR30373">
    <property type="entry name" value="UPF0603 PROTEIN YGCG"/>
    <property type="match status" value="1"/>
</dbReference>
<proteinExistence type="predicted"/>
<gene>
    <name evidence="4" type="ORF">CJ208_01265</name>
</gene>
<evidence type="ECO:0000256" key="1">
    <source>
        <dbReference type="SAM" id="Phobius"/>
    </source>
</evidence>
<comment type="caution">
    <text evidence="4">The sequence shown here is derived from an EMBL/GenBank/DDBJ whole genome shotgun (WGS) entry which is preliminary data.</text>
</comment>
<dbReference type="EMBL" id="PNHD01000001">
    <property type="protein sequence ID" value="PMC61040.1"/>
    <property type="molecule type" value="Genomic_DNA"/>
</dbReference>
<reference evidence="4 5" key="1">
    <citation type="submission" date="2017-09" db="EMBL/GenBank/DDBJ databases">
        <title>Bacterial strain isolated from the female urinary microbiota.</title>
        <authorList>
            <person name="Thomas-White K."/>
            <person name="Kumar N."/>
            <person name="Forster S."/>
            <person name="Putonti C."/>
            <person name="Lawley T."/>
            <person name="Wolfe A.J."/>
        </authorList>
    </citation>
    <scope>NUCLEOTIDE SEQUENCE [LARGE SCALE GENOMIC DNA]</scope>
    <source>
        <strain evidence="4 5">UMB0115</strain>
    </source>
</reference>
<dbReference type="Proteomes" id="UP000235723">
    <property type="component" value="Unassembled WGS sequence"/>
</dbReference>
<evidence type="ECO:0000259" key="3">
    <source>
        <dbReference type="Pfam" id="PF04536"/>
    </source>
</evidence>
<keyword evidence="2" id="KW-0732">Signal</keyword>
<accession>A0A233VSQ6</accession>
<sequence>MRKQYRLIFSFVLAFLLIFNVNAFAQDLPKSPDTFYLDEMGVISQEVKDKIVKTNVELEQKTGSQVLVVTLKDLKGRDPFDYGVDLFNKWKIGDATKKNGVLILLSQDLNEPKGRNRHINIITGYGIEGRLNDGKVGRIIDEYMLDDLKDGNYSNALQEGFNAVVSEVAAEYDVELTGDFDKYQENLNRSSDQQLTNTIARIIIFLIILYIISRSNRRNNRYRGRRRGGTIFFPGFGGGFDDDDFGGFGGGFGGGSSGGFGGFSGGGGSSGGGGAGRSF</sequence>
<dbReference type="AlphaFoldDB" id="A0A233VSQ6"/>
<feature type="transmembrane region" description="Helical" evidence="1">
    <location>
        <begin position="195"/>
        <end position="213"/>
    </location>
</feature>
<keyword evidence="1" id="KW-0812">Transmembrane</keyword>
<evidence type="ECO:0000256" key="2">
    <source>
        <dbReference type="SAM" id="SignalP"/>
    </source>
</evidence>
<evidence type="ECO:0000313" key="4">
    <source>
        <dbReference type="EMBL" id="PMC61040.1"/>
    </source>
</evidence>
<dbReference type="RefSeq" id="WP_094223345.1">
    <property type="nucleotide sequence ID" value="NZ_NDYA01000011.1"/>
</dbReference>
<name>A0A233VSQ6_FINMA</name>
<feature type="chain" id="PRO_5014280594" evidence="2">
    <location>
        <begin position="26"/>
        <end position="279"/>
    </location>
</feature>
<evidence type="ECO:0000313" key="5">
    <source>
        <dbReference type="Proteomes" id="UP000235723"/>
    </source>
</evidence>
<dbReference type="GeneID" id="60839947"/>
<keyword evidence="1" id="KW-1133">Transmembrane helix</keyword>
<protein>
    <submittedName>
        <fullName evidence="4">TPM domain-containing protein</fullName>
    </submittedName>
</protein>
<organism evidence="4 5">
    <name type="scientific">Finegoldia magna</name>
    <name type="common">Peptostreptococcus magnus</name>
    <dbReference type="NCBI Taxonomy" id="1260"/>
    <lineage>
        <taxon>Bacteria</taxon>
        <taxon>Bacillati</taxon>
        <taxon>Bacillota</taxon>
        <taxon>Tissierellia</taxon>
        <taxon>Tissierellales</taxon>
        <taxon>Peptoniphilaceae</taxon>
        <taxon>Finegoldia</taxon>
    </lineage>
</organism>
<dbReference type="Gene3D" id="3.10.310.50">
    <property type="match status" value="1"/>
</dbReference>
<feature type="domain" description="TPM" evidence="3">
    <location>
        <begin position="38"/>
        <end position="165"/>
    </location>
</feature>
<keyword evidence="1" id="KW-0472">Membrane</keyword>
<dbReference type="Pfam" id="PF04536">
    <property type="entry name" value="TPM_phosphatase"/>
    <property type="match status" value="1"/>
</dbReference>